<accession>A0A2Z5UZK0</accession>
<reference evidence="1" key="1">
    <citation type="submission" date="2017-10" db="EMBL/GenBank/DDBJ databases">
        <title>Ascovirus isolated from Spodoptera litura (Noctuidae: Lepidoptera) transmitted by generalist endoparasitoid Meteorus pulchricornis (Braconidae: Hymenoptera).</title>
        <authorList>
            <person name="Arai E."/>
            <person name="Ishii K."/>
            <person name="Ishii H."/>
            <person name="Kunimi Y."/>
            <person name="Inoue M.N."/>
            <person name="Makiyama N."/>
            <person name="Sagawa S."/>
            <person name="Nakai M."/>
        </authorList>
    </citation>
    <scope>NUCLEOTIDE SEQUENCE [LARGE SCALE GENOMIC DNA]</scope>
    <source>
        <strain evidence="1">ENT01</strain>
    </source>
</reference>
<evidence type="ECO:0000313" key="1">
    <source>
        <dbReference type="EMBL" id="BBB16597.1"/>
    </source>
</evidence>
<dbReference type="EMBL" id="LC332918">
    <property type="protein sequence ID" value="BBB16597.1"/>
    <property type="molecule type" value="Genomic_DNA"/>
</dbReference>
<name>A0A2Z5UZK0_9VIRU</name>
<protein>
    <submittedName>
        <fullName evidence="1">Uncharacterized protein</fullName>
    </submittedName>
</protein>
<sequence>MSVCDFRLDFILSKLTSPTPHRYVNFGMTHNHSRGRTVRTSDRRYICVSAVESSNLRLNESGSRFGIRVKLVGPESAGCRNVIVRLCLLNRSQTLPATRCLDRDIAPCHEFVQMS</sequence>
<dbReference type="Proteomes" id="UP000317522">
    <property type="component" value="Segment"/>
</dbReference>
<organism evidence="1">
    <name type="scientific">Heliothis virescens ascovirus 3j</name>
    <dbReference type="NCBI Taxonomy" id="1561067"/>
    <lineage>
        <taxon>Viruses</taxon>
        <taxon>Varidnaviria</taxon>
        <taxon>Bamfordvirae</taxon>
        <taxon>Nucleocytoviricota</taxon>
        <taxon>Megaviricetes</taxon>
        <taxon>Pimascovirales</taxon>
        <taxon>Pimascovirales incertae sedis</taxon>
        <taxon>Ascoviridae</taxon>
        <taxon>Ascovirus</taxon>
    </lineage>
</organism>
<proteinExistence type="predicted"/>